<keyword evidence="3" id="KW-1185">Reference proteome</keyword>
<name>A0A9P5M4P4_9HELO</name>
<dbReference type="RefSeq" id="XP_038731745.1">
    <property type="nucleotide sequence ID" value="XM_038877555.1"/>
</dbReference>
<dbReference type="EMBL" id="RCSW01000013">
    <property type="protein sequence ID" value="KAF7940856.1"/>
    <property type="molecule type" value="Genomic_DNA"/>
</dbReference>
<comment type="caution">
    <text evidence="2">The sequence shown here is derived from an EMBL/GenBank/DDBJ whole genome shotgun (WGS) entry which is preliminary data.</text>
</comment>
<feature type="domain" description="Heterokaryon incompatibility" evidence="1">
    <location>
        <begin position="185"/>
        <end position="267"/>
    </location>
</feature>
<protein>
    <recommendedName>
        <fullName evidence="1">Heterokaryon incompatibility domain-containing protein</fullName>
    </recommendedName>
</protein>
<reference evidence="2 3" key="1">
    <citation type="journal article" date="2020" name="Genome Biol. Evol.">
        <title>Comparative genomics of Sclerotiniaceae.</title>
        <authorList>
            <person name="Valero Jimenez C.A."/>
            <person name="Steentjes M."/>
            <person name="Scholten O.E."/>
            <person name="Van Kan J.A.L."/>
        </authorList>
    </citation>
    <scope>NUCLEOTIDE SEQUENCE [LARGE SCALE GENOMIC DNA]</scope>
    <source>
        <strain evidence="2 3">MUCL 94</strain>
    </source>
</reference>
<dbReference type="Proteomes" id="UP000710849">
    <property type="component" value="Unassembled WGS sequence"/>
</dbReference>
<gene>
    <name evidence="2" type="ORF">EAE97_007041</name>
</gene>
<dbReference type="InterPro" id="IPR010730">
    <property type="entry name" value="HET"/>
</dbReference>
<accession>A0A9P5M4P4</accession>
<dbReference type="AlphaFoldDB" id="A0A9P5M4P4"/>
<evidence type="ECO:0000313" key="3">
    <source>
        <dbReference type="Proteomes" id="UP000710849"/>
    </source>
</evidence>
<sequence>MSDLKAFASGGCYLCALFLGIIYSDRDHSDSCAHEAGSHLPLDQLKPYRIKLQPNGDHRDYNQRERENAWNISLDFWVFKDGIRSTSTAYAIMILDDISDPGTWKRQCYTSTELGCTEESTALAQEWLQECSSSHSACRQGEEASVLPTRLIKIDRQEIRLCISANESCSKSITTPKGQSTSFLEKIPYDKLCKTFRDAIYIARVLGFSWLWIDSLCIIQGDPEDWSKEASRMASVYGLSSLNIAATAAPDGTIGCLFERDLIRPKRAWAVQERVLAPRTLHFTKSQLFWECRTNQACETFADTLPEAVCVNYFYLPKQKLQSWSKIIDIYTWCSLTNESDRFIAIGGVARQLQKNNGGKYFAGLWQARLKDQMCWYIVRFITKTPKENTWRAPSWSWASVKHRVVIHDDTTVLREACIDVVEVDITLEDFDDPFGGVKSGDLVLRSKTMIFCERKSPLHRFTRMGGGQYERIGHFTIIKGDTGYELICRAMNLAQDEQFKALGLGDALPSEKDYISTDVDEDGMTWYTISIV</sequence>
<proteinExistence type="predicted"/>
<dbReference type="PANTHER" id="PTHR33112">
    <property type="entry name" value="DOMAIN PROTEIN, PUTATIVE-RELATED"/>
    <property type="match status" value="1"/>
</dbReference>
<dbReference type="GeneID" id="62150630"/>
<dbReference type="PANTHER" id="PTHR33112:SF9">
    <property type="entry name" value="HETEROKARYON INCOMPATIBILITY DOMAIN-CONTAINING PROTEIN"/>
    <property type="match status" value="1"/>
</dbReference>
<organism evidence="2 3">
    <name type="scientific">Botrytis byssoidea</name>
    <dbReference type="NCBI Taxonomy" id="139641"/>
    <lineage>
        <taxon>Eukaryota</taxon>
        <taxon>Fungi</taxon>
        <taxon>Dikarya</taxon>
        <taxon>Ascomycota</taxon>
        <taxon>Pezizomycotina</taxon>
        <taxon>Leotiomycetes</taxon>
        <taxon>Helotiales</taxon>
        <taxon>Sclerotiniaceae</taxon>
        <taxon>Botrytis</taxon>
    </lineage>
</organism>
<evidence type="ECO:0000259" key="1">
    <source>
        <dbReference type="Pfam" id="PF06985"/>
    </source>
</evidence>
<evidence type="ECO:0000313" key="2">
    <source>
        <dbReference type="EMBL" id="KAF7940856.1"/>
    </source>
</evidence>
<dbReference type="Pfam" id="PF06985">
    <property type="entry name" value="HET"/>
    <property type="match status" value="1"/>
</dbReference>